<organism evidence="2 3">
    <name type="scientific">Chelydra serpentina</name>
    <name type="common">Snapping turtle</name>
    <name type="synonym">Testudo serpentina</name>
    <dbReference type="NCBI Taxonomy" id="8475"/>
    <lineage>
        <taxon>Eukaryota</taxon>
        <taxon>Metazoa</taxon>
        <taxon>Chordata</taxon>
        <taxon>Craniata</taxon>
        <taxon>Vertebrata</taxon>
        <taxon>Euteleostomi</taxon>
        <taxon>Archelosauria</taxon>
        <taxon>Testudinata</taxon>
        <taxon>Testudines</taxon>
        <taxon>Cryptodira</taxon>
        <taxon>Durocryptodira</taxon>
        <taxon>Americhelydia</taxon>
        <taxon>Chelydroidea</taxon>
        <taxon>Chelydridae</taxon>
        <taxon>Chelydra</taxon>
    </lineage>
</organism>
<evidence type="ECO:0000313" key="3">
    <source>
        <dbReference type="Proteomes" id="UP000694403"/>
    </source>
</evidence>
<name>A0A8C3XN79_CHESE</name>
<keyword evidence="3" id="KW-1185">Reference proteome</keyword>
<feature type="chain" id="PRO_5034264811" description="Secreted protein" evidence="1">
    <location>
        <begin position="26"/>
        <end position="132"/>
    </location>
</feature>
<evidence type="ECO:0008006" key="4">
    <source>
        <dbReference type="Google" id="ProtNLM"/>
    </source>
</evidence>
<dbReference type="Proteomes" id="UP000694403">
    <property type="component" value="Unplaced"/>
</dbReference>
<feature type="signal peptide" evidence="1">
    <location>
        <begin position="1"/>
        <end position="25"/>
    </location>
</feature>
<sequence length="132" mass="15471">MCHKMCNFFTFFPLYISYGLQLVHSKNEKQNSPLIFFNNCISAQVIHYSLQPCLCNLTSEMLAIKACTCNNEKSILYYYSIKMCMDLRCFSLSESLKHASMHAPTHTLFSLFPFFSYRRKDIHLGDKCHRMV</sequence>
<protein>
    <recommendedName>
        <fullName evidence="4">Secreted protein</fullName>
    </recommendedName>
</protein>
<dbReference type="Ensembl" id="ENSCSRT00000012287.1">
    <property type="protein sequence ID" value="ENSCSRP00000011832.1"/>
    <property type="gene ID" value="ENSCSRG00000008862.1"/>
</dbReference>
<proteinExistence type="predicted"/>
<evidence type="ECO:0000256" key="1">
    <source>
        <dbReference type="SAM" id="SignalP"/>
    </source>
</evidence>
<evidence type="ECO:0000313" key="2">
    <source>
        <dbReference type="Ensembl" id="ENSCSRP00000011832.1"/>
    </source>
</evidence>
<accession>A0A8C3XN79</accession>
<reference evidence="2" key="2">
    <citation type="submission" date="2025-09" db="UniProtKB">
        <authorList>
            <consortium name="Ensembl"/>
        </authorList>
    </citation>
    <scope>IDENTIFICATION</scope>
</reference>
<reference evidence="2" key="1">
    <citation type="submission" date="2025-08" db="UniProtKB">
        <authorList>
            <consortium name="Ensembl"/>
        </authorList>
    </citation>
    <scope>IDENTIFICATION</scope>
</reference>
<keyword evidence="1" id="KW-0732">Signal</keyword>
<dbReference type="AlphaFoldDB" id="A0A8C3XN79"/>